<dbReference type="Proteomes" id="UP001207468">
    <property type="component" value="Unassembled WGS sequence"/>
</dbReference>
<keyword evidence="2" id="KW-1185">Reference proteome</keyword>
<organism evidence="1 2">
    <name type="scientific">Russula earlei</name>
    <dbReference type="NCBI Taxonomy" id="71964"/>
    <lineage>
        <taxon>Eukaryota</taxon>
        <taxon>Fungi</taxon>
        <taxon>Dikarya</taxon>
        <taxon>Basidiomycota</taxon>
        <taxon>Agaricomycotina</taxon>
        <taxon>Agaricomycetes</taxon>
        <taxon>Russulales</taxon>
        <taxon>Russulaceae</taxon>
        <taxon>Russula</taxon>
    </lineage>
</organism>
<comment type="caution">
    <text evidence="1">The sequence shown here is derived from an EMBL/GenBank/DDBJ whole genome shotgun (WGS) entry which is preliminary data.</text>
</comment>
<dbReference type="EMBL" id="JAGFNK010000082">
    <property type="protein sequence ID" value="KAI9508668.1"/>
    <property type="molecule type" value="Genomic_DNA"/>
</dbReference>
<evidence type="ECO:0000313" key="1">
    <source>
        <dbReference type="EMBL" id="KAI9508668.1"/>
    </source>
</evidence>
<name>A0ACC0UAC7_9AGAM</name>
<reference evidence="1" key="1">
    <citation type="submission" date="2021-03" db="EMBL/GenBank/DDBJ databases">
        <title>Evolutionary priming and transition to the ectomycorrhizal habit in an iconic lineage of mushroom-forming fungi: is preadaptation a requirement?</title>
        <authorList>
            <consortium name="DOE Joint Genome Institute"/>
            <person name="Looney B.P."/>
            <person name="Miyauchi S."/>
            <person name="Morin E."/>
            <person name="Drula E."/>
            <person name="Courty P.E."/>
            <person name="Chicoki N."/>
            <person name="Fauchery L."/>
            <person name="Kohler A."/>
            <person name="Kuo A."/>
            <person name="LaButti K."/>
            <person name="Pangilinan J."/>
            <person name="Lipzen A."/>
            <person name="Riley R."/>
            <person name="Andreopoulos W."/>
            <person name="He G."/>
            <person name="Johnson J."/>
            <person name="Barry K.W."/>
            <person name="Grigoriev I.V."/>
            <person name="Nagy L."/>
            <person name="Hibbett D."/>
            <person name="Henrissat B."/>
            <person name="Matheny P.B."/>
            <person name="Labbe J."/>
            <person name="Martin A.F."/>
        </authorList>
    </citation>
    <scope>NUCLEOTIDE SEQUENCE</scope>
    <source>
        <strain evidence="1">BPL698</strain>
    </source>
</reference>
<protein>
    <submittedName>
        <fullName evidence="1">Diphthamide synthesis protein-domain-containing protein</fullName>
    </submittedName>
</protein>
<evidence type="ECO:0000313" key="2">
    <source>
        <dbReference type="Proteomes" id="UP001207468"/>
    </source>
</evidence>
<sequence>MDQTNIKTLYVFVEIAIDTIHLAQTVRLNFPDDRRTFHETLLDSEEMDRDVPAGEIIGRVRHLRIEGPPTASVTEARGKSGDKSTESTRLALVSTIQFVAALQQLRNELNAEYSGAPLLSLLEGGTPREEGSEKPNVGAQVPKLWTGRYETTIPRSKPLSPGEILGCTAPQLGDVDALIYLGDGRFHLEAIMIANPSVPAFRYDPYSKKFTRERYNHQEMRAARNDAVMAARQSIDDIAHKASAVDPQAGDAPTWGVVLGTLGRQGNFRQHQVR</sequence>
<gene>
    <name evidence="1" type="ORF">F5148DRAFT_865828</name>
</gene>
<accession>A0ACC0UAC7</accession>
<proteinExistence type="predicted"/>